<dbReference type="Proteomes" id="UP001207468">
    <property type="component" value="Unassembled WGS sequence"/>
</dbReference>
<comment type="caution">
    <text evidence="1">The sequence shown here is derived from an EMBL/GenBank/DDBJ whole genome shotgun (WGS) entry which is preliminary data.</text>
</comment>
<reference evidence="1" key="1">
    <citation type="submission" date="2021-03" db="EMBL/GenBank/DDBJ databases">
        <title>Evolutionary priming and transition to the ectomycorrhizal habit in an iconic lineage of mushroom-forming fungi: is preadaptation a requirement?</title>
        <authorList>
            <consortium name="DOE Joint Genome Institute"/>
            <person name="Looney B.P."/>
            <person name="Miyauchi S."/>
            <person name="Morin E."/>
            <person name="Drula E."/>
            <person name="Courty P.E."/>
            <person name="Chicoki N."/>
            <person name="Fauchery L."/>
            <person name="Kohler A."/>
            <person name="Kuo A."/>
            <person name="LaButti K."/>
            <person name="Pangilinan J."/>
            <person name="Lipzen A."/>
            <person name="Riley R."/>
            <person name="Andreopoulos W."/>
            <person name="He G."/>
            <person name="Johnson J."/>
            <person name="Barry K.W."/>
            <person name="Grigoriev I.V."/>
            <person name="Nagy L."/>
            <person name="Hibbett D."/>
            <person name="Henrissat B."/>
            <person name="Matheny P.B."/>
            <person name="Labbe J."/>
            <person name="Martin A.F."/>
        </authorList>
    </citation>
    <scope>NUCLEOTIDE SEQUENCE</scope>
    <source>
        <strain evidence="1">BPL698</strain>
    </source>
</reference>
<organism evidence="1 2">
    <name type="scientific">Russula earlei</name>
    <dbReference type="NCBI Taxonomy" id="71964"/>
    <lineage>
        <taxon>Eukaryota</taxon>
        <taxon>Fungi</taxon>
        <taxon>Dikarya</taxon>
        <taxon>Basidiomycota</taxon>
        <taxon>Agaricomycotina</taxon>
        <taxon>Agaricomycetes</taxon>
        <taxon>Russulales</taxon>
        <taxon>Russulaceae</taxon>
        <taxon>Russula</taxon>
    </lineage>
</organism>
<dbReference type="EMBL" id="JAGFNK010000502">
    <property type="protein sequence ID" value="KAI9449431.1"/>
    <property type="molecule type" value="Genomic_DNA"/>
</dbReference>
<gene>
    <name evidence="1" type="ORF">F5148DRAFT_1340771</name>
</gene>
<evidence type="ECO:0000313" key="1">
    <source>
        <dbReference type="EMBL" id="KAI9449431.1"/>
    </source>
</evidence>
<keyword evidence="2" id="KW-1185">Reference proteome</keyword>
<name>A0ACC0TU80_9AGAM</name>
<evidence type="ECO:0000313" key="2">
    <source>
        <dbReference type="Proteomes" id="UP001207468"/>
    </source>
</evidence>
<protein>
    <submittedName>
        <fullName evidence="1">Surface antigen-domain-containing protein</fullName>
    </submittedName>
</protein>
<sequence>MNNSLNFMKAYLNSQGYYSAILKDSIHKDTVSKRAHGFFWQVWNSTWRSIWNIRKPNPRLDQYRTNTFMTIDVGKNITIDSVSYNLVDSMHNSPKDSAIQQLTLQQEKNSLLKKGKPYTKQVVGSELDRLITLYHQNGYFRITKDDIYALVDTVDTKLLELSLDPGEQAKLVIEAEQKHRENPTWDISVRQRDYIDSFKLHQYHIGNLYFYPELTEAELRDLEQRGYYGVDSLGWRSNFKERSFRETYMRYRQEKYKLKPLREHSYLKRGDLYNEDYYYKSLNSLGQIGTWSTVDGVKVARSNDTVDIYFYMIPEKKQIVSANLEGSYNTGDIIASSNLFGISGNVSYRNRNVWKRAVQSVTNFRLGVELSANRSQNNSLLQTFQAGVDHSYIFPGLLIPRFTDLLPGKQARSDARKKWRSISNALDNKKSIATISASYTDRKTYYQLRSLTTSWGYEASIGKPSSNVTFLVKLPNVELYKIDTLQGLDSLFKVNPFLRNSFRNGNVVSFNASATWSINSPRHPNTNHLLRLGIEWSGFFNGLSHDLDKEIFNYQKIEAEYRLVHNFKKSQFALRFISGIGLPKAGETMPVFKQYSMGGPYSMRGWGLRQLGLGSSILTDTSTSGYTDRFGDFEMELDMEYRFNLATIGGVKIASAFFTDMGNVWNIRNYQGDEASVFRPARLGKDLAIAAGTGLRLDFSYFLIRVDFGYKVKDPARQHDGGWMSFRNFEWTDTRQNGVRISNYAFQFGIGLPF</sequence>
<accession>A0ACC0TU80</accession>
<proteinExistence type="predicted"/>